<evidence type="ECO:0000313" key="2">
    <source>
        <dbReference type="Proteomes" id="UP000225821"/>
    </source>
</evidence>
<organism evidence="1 2">
    <name type="scientific">Pseudomonas phage pf16</name>
    <dbReference type="NCBI Taxonomy" id="1815630"/>
    <lineage>
        <taxon>Viruses</taxon>
        <taxon>Duplodnaviria</taxon>
        <taxon>Heunggongvirae</taxon>
        <taxon>Uroviricota</taxon>
        <taxon>Caudoviricetes</taxon>
        <taxon>Chakrabartyvirus</taxon>
        <taxon>Chakrabartyvirus pf16</taxon>
    </lineage>
</organism>
<sequence>MVISKEMILALKTSHCVGIVVDKEAYIALMELAEKREPISFNDYQFEWPPTSAELSGMDRFCGGPSHEDYDASVYKGWMKPKVNALIEALNNARATAHHYRHEAFELSKQVNALKANQRVAPAPEDLVYQIKYNGVGGGHWTDVTPYQYKMLRKEKHYEGRILYTRADNETQ</sequence>
<gene>
    <name evidence="1" type="ORF">pf16_15</name>
</gene>
<accession>A0A1S5R3H1</accession>
<keyword evidence="2" id="KW-1185">Reference proteome</keyword>
<reference evidence="1 2" key="1">
    <citation type="submission" date="2016-03" db="EMBL/GenBank/DDBJ databases">
        <title>Characterisation of pf16 and phiPMW: Two novel phages infecting Pseudomonas putida PpG1.</title>
        <authorList>
            <person name="Magill D.J."/>
            <person name="Krylov V.N."/>
            <person name="Shaburova O.V."/>
            <person name="Allen C.C.R."/>
            <person name="McGrath J.W."/>
            <person name="Quinn J.P."/>
            <person name="Kulakov L.A."/>
        </authorList>
    </citation>
    <scope>NUCLEOTIDE SEQUENCE [LARGE SCALE GENOMIC DNA]</scope>
</reference>
<protein>
    <submittedName>
        <fullName evidence="1">Uncharacterized protein</fullName>
    </submittedName>
</protein>
<dbReference type="Proteomes" id="UP000225821">
    <property type="component" value="Segment"/>
</dbReference>
<evidence type="ECO:0000313" key="1">
    <source>
        <dbReference type="EMBL" id="AND74938.1"/>
    </source>
</evidence>
<dbReference type="EMBL" id="KU873925">
    <property type="protein sequence ID" value="AND74938.1"/>
    <property type="molecule type" value="Genomic_DNA"/>
</dbReference>
<name>A0A1S5R3H1_9CAUD</name>
<proteinExistence type="predicted"/>